<keyword evidence="2" id="KW-1185">Reference proteome</keyword>
<dbReference type="Gene3D" id="1.25.40.10">
    <property type="entry name" value="Tetratricopeptide repeat domain"/>
    <property type="match status" value="1"/>
</dbReference>
<proteinExistence type="predicted"/>
<dbReference type="AlphaFoldDB" id="E9FWY4"/>
<dbReference type="PhylomeDB" id="E9FWY4"/>
<sequence length="260" mass="29918">MTFEWIEMKKNLSKKVIEKGDQGKRPRFWSQIDGKVIKFQPGTEEGNPIAETTEQLSMFRIGVAHDEWSRILELCLQLMDECEASPIPCWEVSEVIQVSKQLKEQGITLHRDKKTIDSFYVFSRALKLLIPLEVRLIKQLADNRENKDEEAEVLKKDVTALVASIYNNLAACQLVEANYCHVLHLCDQVLERAPSDPKAIYRKASALLGLRQFQDSLEMVKMGLVLDPSNKAMQSLEKKANNYCIQQRNEFAKGMKKFFH</sequence>
<dbReference type="InterPro" id="IPR011990">
    <property type="entry name" value="TPR-like_helical_dom_sf"/>
</dbReference>
<dbReference type="FunCoup" id="E9FWY4">
    <property type="interactions" value="140"/>
</dbReference>
<gene>
    <name evidence="1" type="ORF">DAPPUDRAFT_311456</name>
</gene>
<dbReference type="KEGG" id="dpx:DAPPUDRAFT_311456"/>
<dbReference type="OrthoDB" id="433738at2759"/>
<dbReference type="Proteomes" id="UP000000305">
    <property type="component" value="Unassembled WGS sequence"/>
</dbReference>
<dbReference type="SMART" id="SM00028">
    <property type="entry name" value="TPR"/>
    <property type="match status" value="2"/>
</dbReference>
<dbReference type="InParanoid" id="E9FWY4"/>
<dbReference type="EMBL" id="GL732526">
    <property type="protein sequence ID" value="EFX87976.1"/>
    <property type="molecule type" value="Genomic_DNA"/>
</dbReference>
<protein>
    <submittedName>
        <fullName evidence="1">Uncharacterized protein</fullName>
    </submittedName>
</protein>
<accession>E9FWY4</accession>
<dbReference type="SUPFAM" id="SSF48452">
    <property type="entry name" value="TPR-like"/>
    <property type="match status" value="1"/>
</dbReference>
<dbReference type="InterPro" id="IPR019734">
    <property type="entry name" value="TPR_rpt"/>
</dbReference>
<organism evidence="1 2">
    <name type="scientific">Daphnia pulex</name>
    <name type="common">Water flea</name>
    <dbReference type="NCBI Taxonomy" id="6669"/>
    <lineage>
        <taxon>Eukaryota</taxon>
        <taxon>Metazoa</taxon>
        <taxon>Ecdysozoa</taxon>
        <taxon>Arthropoda</taxon>
        <taxon>Crustacea</taxon>
        <taxon>Branchiopoda</taxon>
        <taxon>Diplostraca</taxon>
        <taxon>Cladocera</taxon>
        <taxon>Anomopoda</taxon>
        <taxon>Daphniidae</taxon>
        <taxon>Daphnia</taxon>
    </lineage>
</organism>
<evidence type="ECO:0000313" key="1">
    <source>
        <dbReference type="EMBL" id="EFX87976.1"/>
    </source>
</evidence>
<dbReference type="STRING" id="6669.E9FWY4"/>
<reference evidence="1 2" key="1">
    <citation type="journal article" date="2011" name="Science">
        <title>The ecoresponsive genome of Daphnia pulex.</title>
        <authorList>
            <person name="Colbourne J.K."/>
            <person name="Pfrender M.E."/>
            <person name="Gilbert D."/>
            <person name="Thomas W.K."/>
            <person name="Tucker A."/>
            <person name="Oakley T.H."/>
            <person name="Tokishita S."/>
            <person name="Aerts A."/>
            <person name="Arnold G.J."/>
            <person name="Basu M.K."/>
            <person name="Bauer D.J."/>
            <person name="Caceres C.E."/>
            <person name="Carmel L."/>
            <person name="Casola C."/>
            <person name="Choi J.H."/>
            <person name="Detter J.C."/>
            <person name="Dong Q."/>
            <person name="Dusheyko S."/>
            <person name="Eads B.D."/>
            <person name="Frohlich T."/>
            <person name="Geiler-Samerotte K.A."/>
            <person name="Gerlach D."/>
            <person name="Hatcher P."/>
            <person name="Jogdeo S."/>
            <person name="Krijgsveld J."/>
            <person name="Kriventseva E.V."/>
            <person name="Kultz D."/>
            <person name="Laforsch C."/>
            <person name="Lindquist E."/>
            <person name="Lopez J."/>
            <person name="Manak J.R."/>
            <person name="Muller J."/>
            <person name="Pangilinan J."/>
            <person name="Patwardhan R.P."/>
            <person name="Pitluck S."/>
            <person name="Pritham E.J."/>
            <person name="Rechtsteiner A."/>
            <person name="Rho M."/>
            <person name="Rogozin I.B."/>
            <person name="Sakarya O."/>
            <person name="Salamov A."/>
            <person name="Schaack S."/>
            <person name="Shapiro H."/>
            <person name="Shiga Y."/>
            <person name="Skalitzky C."/>
            <person name="Smith Z."/>
            <person name="Souvorov A."/>
            <person name="Sung W."/>
            <person name="Tang Z."/>
            <person name="Tsuchiya D."/>
            <person name="Tu H."/>
            <person name="Vos H."/>
            <person name="Wang M."/>
            <person name="Wolf Y.I."/>
            <person name="Yamagata H."/>
            <person name="Yamada T."/>
            <person name="Ye Y."/>
            <person name="Shaw J.R."/>
            <person name="Andrews J."/>
            <person name="Crease T.J."/>
            <person name="Tang H."/>
            <person name="Lucas S.M."/>
            <person name="Robertson H.M."/>
            <person name="Bork P."/>
            <person name="Koonin E.V."/>
            <person name="Zdobnov E.M."/>
            <person name="Grigoriev I.V."/>
            <person name="Lynch M."/>
            <person name="Boore J.L."/>
        </authorList>
    </citation>
    <scope>NUCLEOTIDE SEQUENCE [LARGE SCALE GENOMIC DNA]</scope>
</reference>
<dbReference type="InterPro" id="IPR050754">
    <property type="entry name" value="FKBP4/5/8-like"/>
</dbReference>
<name>E9FWY4_DAPPU</name>
<evidence type="ECO:0000313" key="2">
    <source>
        <dbReference type="Proteomes" id="UP000000305"/>
    </source>
</evidence>
<dbReference type="PANTHER" id="PTHR46512">
    <property type="entry name" value="PEPTIDYLPROLYL ISOMERASE"/>
    <property type="match status" value="1"/>
</dbReference>
<dbReference type="HOGENOM" id="CLU_013615_13_0_1"/>
<dbReference type="PANTHER" id="PTHR46512:SF10">
    <property type="entry name" value="FK506-BINDING PROTEIN-LIKE"/>
    <property type="match status" value="1"/>
</dbReference>